<dbReference type="SUPFAM" id="SSF55729">
    <property type="entry name" value="Acyl-CoA N-acyltransferases (Nat)"/>
    <property type="match status" value="1"/>
</dbReference>
<gene>
    <name evidence="4" type="ORF">BJBARM5_0199</name>
</gene>
<keyword evidence="2" id="KW-0012">Acyltransferase</keyword>
<proteinExistence type="predicted"/>
<evidence type="ECO:0000256" key="1">
    <source>
        <dbReference type="ARBA" id="ARBA00022679"/>
    </source>
</evidence>
<dbReference type="AlphaFoldDB" id="D6GUQ3"/>
<evidence type="ECO:0000259" key="3">
    <source>
        <dbReference type="PROSITE" id="PS51186"/>
    </source>
</evidence>
<name>D6GUQ3_PARA5</name>
<dbReference type="PANTHER" id="PTHR42919">
    <property type="entry name" value="N-ALPHA-ACETYLTRANSFERASE"/>
    <property type="match status" value="1"/>
</dbReference>
<dbReference type="GO" id="GO:0016747">
    <property type="term" value="F:acyltransferase activity, transferring groups other than amino-acyl groups"/>
    <property type="evidence" value="ECO:0007669"/>
    <property type="project" value="InterPro"/>
</dbReference>
<evidence type="ECO:0000313" key="4">
    <source>
        <dbReference type="EMBL" id="EFD93043.1"/>
    </source>
</evidence>
<evidence type="ECO:0000256" key="2">
    <source>
        <dbReference type="ARBA" id="ARBA00023315"/>
    </source>
</evidence>
<dbReference type="InterPro" id="IPR051556">
    <property type="entry name" value="N-term/lysine_N-AcTrnsfr"/>
</dbReference>
<sequence>MEFRLRERPIFKIKRTVDPRRDRKLIEFLRKHSNRINLGGISIESGSDSKYGDNVFYAKGEKGIIGACSIVSYSRGLILCYNLSVLKEFRREGVGTALIRNVIDYASIEKIHNILVLSEISNKEAKKFLKKIGFRKIGKIRRLFNNKDYIMWEYLP</sequence>
<accession>D6GUQ3</accession>
<dbReference type="PROSITE" id="PS51186">
    <property type="entry name" value="GNAT"/>
    <property type="match status" value="1"/>
</dbReference>
<dbReference type="GO" id="GO:0031415">
    <property type="term" value="C:NatA complex"/>
    <property type="evidence" value="ECO:0007669"/>
    <property type="project" value="TreeGrafter"/>
</dbReference>
<dbReference type="EMBL" id="GG745547">
    <property type="protein sequence ID" value="EFD93043.1"/>
    <property type="molecule type" value="Genomic_DNA"/>
</dbReference>
<dbReference type="CDD" id="cd04301">
    <property type="entry name" value="NAT_SF"/>
    <property type="match status" value="1"/>
</dbReference>
<dbReference type="Proteomes" id="UP000009376">
    <property type="component" value="Unassembled WGS sequence"/>
</dbReference>
<keyword evidence="1 4" id="KW-0808">Transferase</keyword>
<dbReference type="Gene3D" id="3.40.630.30">
    <property type="match status" value="1"/>
</dbReference>
<reference evidence="4 5" key="1">
    <citation type="journal article" date="2010" name="Proc. Natl. Acad. Sci. U.S.A.">
        <title>Enigmatic, ultrasmall, uncultivated Archaea.</title>
        <authorList>
            <person name="Baker B.J."/>
            <person name="Comolli L.R."/>
            <person name="Dick G.J."/>
            <person name="Hauser L.J."/>
            <person name="Hyatt D."/>
            <person name="Dill B.D."/>
            <person name="Land M.L."/>
            <person name="Verberkmoes N.C."/>
            <person name="Hettich R.L."/>
            <person name="Banfield J.F."/>
        </authorList>
    </citation>
    <scope>NUCLEOTIDE SEQUENCE [LARGE SCALE GENOMIC DNA]</scope>
</reference>
<feature type="domain" description="N-acetyltransferase" evidence="3">
    <location>
        <begin position="12"/>
        <end position="156"/>
    </location>
</feature>
<dbReference type="GO" id="GO:0007064">
    <property type="term" value="P:mitotic sister chromatid cohesion"/>
    <property type="evidence" value="ECO:0007669"/>
    <property type="project" value="TreeGrafter"/>
</dbReference>
<dbReference type="InterPro" id="IPR016181">
    <property type="entry name" value="Acyl_CoA_acyltransferase"/>
</dbReference>
<protein>
    <submittedName>
        <fullName evidence="4">GCN5-related N-acetyltransferase</fullName>
    </submittedName>
</protein>
<dbReference type="Pfam" id="PF13508">
    <property type="entry name" value="Acetyltransf_7"/>
    <property type="match status" value="1"/>
</dbReference>
<dbReference type="InterPro" id="IPR000182">
    <property type="entry name" value="GNAT_dom"/>
</dbReference>
<organism evidence="4 5">
    <name type="scientific">Candidatus Parvarchaeum acidophilus ARMAN-5</name>
    <dbReference type="NCBI Taxonomy" id="662762"/>
    <lineage>
        <taxon>Archaea</taxon>
        <taxon>Candidatus Parvarchaeota</taxon>
        <taxon>Candidatus Parvarchaeum</taxon>
    </lineage>
</organism>
<evidence type="ECO:0000313" key="5">
    <source>
        <dbReference type="Proteomes" id="UP000009376"/>
    </source>
</evidence>
<dbReference type="PANTHER" id="PTHR42919:SF8">
    <property type="entry name" value="N-ALPHA-ACETYLTRANSFERASE 50"/>
    <property type="match status" value="1"/>
</dbReference>